<evidence type="ECO:0000313" key="2">
    <source>
        <dbReference type="Proteomes" id="UP000199698"/>
    </source>
</evidence>
<dbReference type="Proteomes" id="UP000199698">
    <property type="component" value="Unassembled WGS sequence"/>
</dbReference>
<organism evidence="1 2">
    <name type="scientific">Gilliamella intestini</name>
    <dbReference type="NCBI Taxonomy" id="1798183"/>
    <lineage>
        <taxon>Bacteria</taxon>
        <taxon>Pseudomonadati</taxon>
        <taxon>Pseudomonadota</taxon>
        <taxon>Gammaproteobacteria</taxon>
        <taxon>Orbales</taxon>
        <taxon>Orbaceae</taxon>
        <taxon>Gilliamella</taxon>
    </lineage>
</organism>
<name>A0A1C4A1R9_9GAMM</name>
<dbReference type="AlphaFoldDB" id="A0A1C4A1R9"/>
<protein>
    <recommendedName>
        <fullName evidence="3">Sel1 repeat-containing protein</fullName>
    </recommendedName>
</protein>
<dbReference type="SUPFAM" id="SSF81901">
    <property type="entry name" value="HCP-like"/>
    <property type="match status" value="1"/>
</dbReference>
<accession>A0A1C4A1R9</accession>
<sequence>MFRKFDKDNPDIKLTVEIAKWYEDLGKNLTAINYYSYVVDKDPELLLEIAKLFKKANIKSSYKLKDALIKTYTKYDSYVDNADIKYEIFLLYYPSMNYDDPTSEINKIGLEWLEKAAKGGSARARLEMAERFKAGNYLTKDYSKALYWYGSYCSISIKIGFSFEEFCETFLYGNKEMFDLLAKADSGDKNAQYKLGEKIVALGQLYEIGLYYLALAADQGHEEAQILYLINKDRHWINFSG</sequence>
<dbReference type="Gene3D" id="1.25.40.10">
    <property type="entry name" value="Tetratricopeptide repeat domain"/>
    <property type="match status" value="1"/>
</dbReference>
<dbReference type="OrthoDB" id="5448848at2"/>
<keyword evidence="2" id="KW-1185">Reference proteome</keyword>
<proteinExistence type="predicted"/>
<reference evidence="2" key="1">
    <citation type="submission" date="2016-08" db="EMBL/GenBank/DDBJ databases">
        <authorList>
            <person name="Varghese N."/>
            <person name="Submissions Spin"/>
        </authorList>
    </citation>
    <scope>NUCLEOTIDE SEQUENCE [LARGE SCALE GENOMIC DNA]</scope>
    <source>
        <strain evidence="2">R-53144</strain>
    </source>
</reference>
<dbReference type="STRING" id="1798183.GA0061080_10083"/>
<dbReference type="RefSeq" id="WP_091121033.1">
    <property type="nucleotide sequence ID" value="NZ_FMBA01000008.1"/>
</dbReference>
<dbReference type="EMBL" id="FMBA01000008">
    <property type="protein sequence ID" value="SCB88578.1"/>
    <property type="molecule type" value="Genomic_DNA"/>
</dbReference>
<evidence type="ECO:0008006" key="3">
    <source>
        <dbReference type="Google" id="ProtNLM"/>
    </source>
</evidence>
<evidence type="ECO:0000313" key="1">
    <source>
        <dbReference type="EMBL" id="SCB88578.1"/>
    </source>
</evidence>
<dbReference type="InterPro" id="IPR011990">
    <property type="entry name" value="TPR-like_helical_dom_sf"/>
</dbReference>
<gene>
    <name evidence="1" type="ORF">GA0061080_10083</name>
</gene>